<dbReference type="AlphaFoldDB" id="A0A918M7B5"/>
<protein>
    <recommendedName>
        <fullName evidence="3">MaoC-like domain-containing protein</fullName>
    </recommendedName>
</protein>
<feature type="region of interest" description="Disordered" evidence="2">
    <location>
        <begin position="17"/>
        <end position="40"/>
    </location>
</feature>
<sequence length="299" mass="32399">MTDLTSLPLTLAAGALRSPFKRPGRGGPRPGGPDAGVPGRRYVATDVRIDPARLGAYARVCGFPDRGPAPGPVPLPYPHVLAFPLAMRLMAARDFPLPLLGLVHTWIEVVQHRPPRPYERLELTVAVTGTAPHRRGTEATVTTEARVAGEPVWESRSGYLARHRPPAPAVRPPAPDHPAQKTPAPDHPTGPRARAEWHLDAGLGRRYGGVSGDRNPIHLYPLTARLFGYPRPVAHGMWTFARCLAEQDPAPRHVRVRADFKAPVLLPARLTYAAGGDVFQLRDGDRVHLTGTVTSAARP</sequence>
<feature type="region of interest" description="Disordered" evidence="2">
    <location>
        <begin position="160"/>
        <end position="193"/>
    </location>
</feature>
<reference evidence="4" key="1">
    <citation type="journal article" date="2014" name="Int. J. Syst. Evol. Microbiol.">
        <title>Complete genome sequence of Corynebacterium casei LMG S-19264T (=DSM 44701T), isolated from a smear-ripened cheese.</title>
        <authorList>
            <consortium name="US DOE Joint Genome Institute (JGI-PGF)"/>
            <person name="Walter F."/>
            <person name="Albersmeier A."/>
            <person name="Kalinowski J."/>
            <person name="Ruckert C."/>
        </authorList>
    </citation>
    <scope>NUCLEOTIDE SEQUENCE</scope>
    <source>
        <strain evidence="4">JCM 4391</strain>
    </source>
</reference>
<reference evidence="4" key="2">
    <citation type="submission" date="2020-09" db="EMBL/GenBank/DDBJ databases">
        <authorList>
            <person name="Sun Q."/>
            <person name="Ohkuma M."/>
        </authorList>
    </citation>
    <scope>NUCLEOTIDE SEQUENCE</scope>
    <source>
        <strain evidence="4">JCM 4391</strain>
    </source>
</reference>
<evidence type="ECO:0000256" key="2">
    <source>
        <dbReference type="SAM" id="MobiDB-lite"/>
    </source>
</evidence>
<feature type="compositionally biased region" description="Pro residues" evidence="2">
    <location>
        <begin position="166"/>
        <end position="176"/>
    </location>
</feature>
<feature type="domain" description="MaoC-like" evidence="3">
    <location>
        <begin position="193"/>
        <end position="272"/>
    </location>
</feature>
<comment type="similarity">
    <text evidence="1">Belongs to the enoyl-CoA hydratase/isomerase family.</text>
</comment>
<dbReference type="InterPro" id="IPR002539">
    <property type="entry name" value="MaoC-like_dom"/>
</dbReference>
<dbReference type="PANTHER" id="PTHR43841">
    <property type="entry name" value="3-HYDROXYACYL-THIOESTER DEHYDRATASE HTDX-RELATED"/>
    <property type="match status" value="1"/>
</dbReference>
<name>A0A918M7B5_9ACTN</name>
<dbReference type="EMBL" id="BMTP01000018">
    <property type="protein sequence ID" value="GGU60342.1"/>
    <property type="molecule type" value="Genomic_DNA"/>
</dbReference>
<organism evidence="4 5">
    <name type="scientific">Streptomyces lavendofoliae</name>
    <dbReference type="NCBI Taxonomy" id="67314"/>
    <lineage>
        <taxon>Bacteria</taxon>
        <taxon>Bacillati</taxon>
        <taxon>Actinomycetota</taxon>
        <taxon>Actinomycetes</taxon>
        <taxon>Kitasatosporales</taxon>
        <taxon>Streptomycetaceae</taxon>
        <taxon>Streptomyces</taxon>
    </lineage>
</organism>
<evidence type="ECO:0000259" key="3">
    <source>
        <dbReference type="Pfam" id="PF01575"/>
    </source>
</evidence>
<comment type="caution">
    <text evidence="4">The sequence shown here is derived from an EMBL/GenBank/DDBJ whole genome shotgun (WGS) entry which is preliminary data.</text>
</comment>
<evidence type="ECO:0000313" key="5">
    <source>
        <dbReference type="Proteomes" id="UP000636661"/>
    </source>
</evidence>
<dbReference type="Pfam" id="PF01575">
    <property type="entry name" value="MaoC_dehydratas"/>
    <property type="match status" value="1"/>
</dbReference>
<keyword evidence="5" id="KW-1185">Reference proteome</keyword>
<dbReference type="Proteomes" id="UP000636661">
    <property type="component" value="Unassembled WGS sequence"/>
</dbReference>
<dbReference type="InterPro" id="IPR029069">
    <property type="entry name" value="HotDog_dom_sf"/>
</dbReference>
<evidence type="ECO:0000256" key="1">
    <source>
        <dbReference type="ARBA" id="ARBA00005254"/>
    </source>
</evidence>
<accession>A0A918M7B5</accession>
<gene>
    <name evidence="4" type="ORF">GCM10010274_56500</name>
</gene>
<evidence type="ECO:0000313" key="4">
    <source>
        <dbReference type="EMBL" id="GGU60342.1"/>
    </source>
</evidence>
<dbReference type="Gene3D" id="3.10.129.10">
    <property type="entry name" value="Hotdog Thioesterase"/>
    <property type="match status" value="1"/>
</dbReference>
<dbReference type="PANTHER" id="PTHR43841:SF1">
    <property type="entry name" value="3-HYDROXYACYL-THIOESTER DEHYDRATASE X"/>
    <property type="match status" value="1"/>
</dbReference>
<dbReference type="SUPFAM" id="SSF54637">
    <property type="entry name" value="Thioesterase/thiol ester dehydrase-isomerase"/>
    <property type="match status" value="2"/>
</dbReference>
<proteinExistence type="inferred from homology"/>